<dbReference type="RefSeq" id="WP_131566373.1">
    <property type="nucleotide sequence ID" value="NZ_JAINFK010000003.1"/>
</dbReference>
<organism evidence="1 2">
    <name type="scientific">Oricola cellulosilytica</name>
    <dbReference type="NCBI Taxonomy" id="1429082"/>
    <lineage>
        <taxon>Bacteria</taxon>
        <taxon>Pseudomonadati</taxon>
        <taxon>Pseudomonadota</taxon>
        <taxon>Alphaproteobacteria</taxon>
        <taxon>Hyphomicrobiales</taxon>
        <taxon>Ahrensiaceae</taxon>
        <taxon>Oricola</taxon>
    </lineage>
</organism>
<dbReference type="NCBIfam" id="TIGR03223">
    <property type="entry name" value="Phn_opern_protn"/>
    <property type="match status" value="1"/>
</dbReference>
<dbReference type="EMBL" id="SJST01000002">
    <property type="protein sequence ID" value="TCD14986.1"/>
    <property type="molecule type" value="Genomic_DNA"/>
</dbReference>
<dbReference type="Pfam" id="PF06299">
    <property type="entry name" value="DUF1045"/>
    <property type="match status" value="1"/>
</dbReference>
<name>A0A4R0PCI0_9HYPH</name>
<dbReference type="Proteomes" id="UP000291301">
    <property type="component" value="Unassembled WGS sequence"/>
</dbReference>
<evidence type="ECO:0000313" key="1">
    <source>
        <dbReference type="EMBL" id="TCD14986.1"/>
    </source>
</evidence>
<proteinExistence type="predicted"/>
<sequence>MRYAIYFTPPSDLFLTRVASSWLGRDAVTGVSWPHPKVAGMTQNEVACLTVAPRRYGFHATLKAPFRLAEHFTADALSRMAERFCREVEPVIVPTARIERLGAFFAITSENRIEKLDALAARVVAVFDKFRAPLSEREFQRREPDSLSAAQLRNLQNWGYPSVFDEFRFHMTLTGPVDAADRGRVAAALEEHFAEALSAPLEIDRIAIYREPEEGAPFVLQEMFELAASKNRRIA</sequence>
<protein>
    <submittedName>
        <fullName evidence="1">DUF1045 domain-containing protein</fullName>
    </submittedName>
</protein>
<dbReference type="InterPro" id="IPR009389">
    <property type="entry name" value="DUF1045"/>
</dbReference>
<dbReference type="PIRSF" id="PIRSF033328">
    <property type="entry name" value="Phest_Mll4975"/>
    <property type="match status" value="1"/>
</dbReference>
<comment type="caution">
    <text evidence="1">The sequence shown here is derived from an EMBL/GenBank/DDBJ whole genome shotgun (WGS) entry which is preliminary data.</text>
</comment>
<accession>A0A4R0PCI0</accession>
<evidence type="ECO:0000313" key="2">
    <source>
        <dbReference type="Proteomes" id="UP000291301"/>
    </source>
</evidence>
<dbReference type="Gene3D" id="3.90.1140.10">
    <property type="entry name" value="Cyclic phosphodiesterase"/>
    <property type="match status" value="1"/>
</dbReference>
<gene>
    <name evidence="1" type="ORF">E0D97_05390</name>
</gene>
<keyword evidence="2" id="KW-1185">Reference proteome</keyword>
<reference evidence="1 2" key="1">
    <citation type="journal article" date="2015" name="Antonie Van Leeuwenhoek">
        <title>Oricola cellulosilytica gen. nov., sp. nov., a cellulose-degrading bacterium of the family Phyllobacteriaceae isolated from surface seashore water, and emended descriptions of Mesorhizobium loti and Phyllobacterium myrsinacearum.</title>
        <authorList>
            <person name="Hameed A."/>
            <person name="Shahina M."/>
            <person name="Lai W.A."/>
            <person name="Lin S.Y."/>
            <person name="Young L.S."/>
            <person name="Liu Y.C."/>
            <person name="Hsu Y.H."/>
            <person name="Young C.C."/>
        </authorList>
    </citation>
    <scope>NUCLEOTIDE SEQUENCE [LARGE SCALE GENOMIC DNA]</scope>
    <source>
        <strain evidence="1 2">KCTC 52183</strain>
    </source>
</reference>
<dbReference type="AlphaFoldDB" id="A0A4R0PCI0"/>
<dbReference type="OrthoDB" id="4954742at2"/>